<evidence type="ECO:0000313" key="1">
    <source>
        <dbReference type="EMBL" id="KXH46726.1"/>
    </source>
</evidence>
<keyword evidence="2" id="KW-1185">Reference proteome</keyword>
<reference evidence="1 2" key="1">
    <citation type="submission" date="2014-02" db="EMBL/GenBank/DDBJ databases">
        <title>The genome sequence of Colletotrichum nymphaeae SA-01.</title>
        <authorList>
            <person name="Baroncelli R."/>
            <person name="Thon M.R."/>
        </authorList>
    </citation>
    <scope>NUCLEOTIDE SEQUENCE [LARGE SCALE GENOMIC DNA]</scope>
    <source>
        <strain evidence="1 2">SA-01</strain>
    </source>
</reference>
<gene>
    <name evidence="1" type="ORF">CNYM01_06404</name>
</gene>
<protein>
    <submittedName>
        <fullName evidence="1">Uncharacterized protein</fullName>
    </submittedName>
</protein>
<dbReference type="EMBL" id="JEMN01001140">
    <property type="protein sequence ID" value="KXH46726.1"/>
    <property type="molecule type" value="Genomic_DNA"/>
</dbReference>
<organism evidence="1 2">
    <name type="scientific">Colletotrichum nymphaeae SA-01</name>
    <dbReference type="NCBI Taxonomy" id="1460502"/>
    <lineage>
        <taxon>Eukaryota</taxon>
        <taxon>Fungi</taxon>
        <taxon>Dikarya</taxon>
        <taxon>Ascomycota</taxon>
        <taxon>Pezizomycotina</taxon>
        <taxon>Sordariomycetes</taxon>
        <taxon>Hypocreomycetidae</taxon>
        <taxon>Glomerellales</taxon>
        <taxon>Glomerellaceae</taxon>
        <taxon>Colletotrichum</taxon>
        <taxon>Colletotrichum acutatum species complex</taxon>
    </lineage>
</organism>
<comment type="caution">
    <text evidence="1">The sequence shown here is derived from an EMBL/GenBank/DDBJ whole genome shotgun (WGS) entry which is preliminary data.</text>
</comment>
<dbReference type="Proteomes" id="UP000070054">
    <property type="component" value="Unassembled WGS sequence"/>
</dbReference>
<proteinExistence type="predicted"/>
<accession>A0A135TF06</accession>
<evidence type="ECO:0000313" key="2">
    <source>
        <dbReference type="Proteomes" id="UP000070054"/>
    </source>
</evidence>
<sequence length="159" mass="18504">MMERDVSQLRHHDNWTDTVTQFERTVTHISKGLVEFRTREIWERHDPDGEDWDQEAQFVHQSVADYVLRNFFKRTLHSSTCQSPIGAGHFEISRSCLSYLILKEVLEGTQLSWGKLSARFPLILYTAEFLFHHFGKSSVQESLKLISLRASIGVEILKP</sequence>
<dbReference type="AlphaFoldDB" id="A0A135TF06"/>
<name>A0A135TF06_9PEZI</name>